<keyword evidence="1 3" id="KW-0697">Rotamase</keyword>
<comment type="function">
    <text evidence="3">PPIases accelerate the folding of proteins. It catalyzes the cis-trans isomerization of proline imidic peptide bonds in oligopeptides.</text>
</comment>
<evidence type="ECO:0000313" key="5">
    <source>
        <dbReference type="EMBL" id="MDU8885259.1"/>
    </source>
</evidence>
<organism evidence="5 6">
    <name type="scientific">Gilvirhabdus luticola</name>
    <dbReference type="NCBI Taxonomy" id="3079858"/>
    <lineage>
        <taxon>Bacteria</taxon>
        <taxon>Pseudomonadati</taxon>
        <taxon>Bacteroidota</taxon>
        <taxon>Flavobacteriia</taxon>
        <taxon>Flavobacteriales</taxon>
        <taxon>Flavobacteriaceae</taxon>
        <taxon>Gilvirhabdus</taxon>
    </lineage>
</organism>
<dbReference type="PANTHER" id="PTHR45625">
    <property type="entry name" value="PEPTIDYL-PROLYL CIS-TRANS ISOMERASE-RELATED"/>
    <property type="match status" value="1"/>
</dbReference>
<evidence type="ECO:0000256" key="2">
    <source>
        <dbReference type="ARBA" id="ARBA00023235"/>
    </source>
</evidence>
<evidence type="ECO:0000256" key="3">
    <source>
        <dbReference type="RuleBase" id="RU363019"/>
    </source>
</evidence>
<dbReference type="PANTHER" id="PTHR45625:SF4">
    <property type="entry name" value="PEPTIDYLPROLYL ISOMERASE DOMAIN AND WD REPEAT-CONTAINING PROTEIN 1"/>
    <property type="match status" value="1"/>
</dbReference>
<proteinExistence type="inferred from homology"/>
<gene>
    <name evidence="5" type="ORF">RXV94_03740</name>
</gene>
<evidence type="ECO:0000313" key="6">
    <source>
        <dbReference type="Proteomes" id="UP001268651"/>
    </source>
</evidence>
<dbReference type="RefSeq" id="WP_316661118.1">
    <property type="nucleotide sequence ID" value="NZ_JAWHTF010000001.1"/>
</dbReference>
<protein>
    <recommendedName>
        <fullName evidence="3">Peptidyl-prolyl cis-trans isomerase</fullName>
        <shortName evidence="3">PPIase</shortName>
        <ecNumber evidence="3">5.2.1.8</ecNumber>
    </recommendedName>
</protein>
<reference evidence="5 6" key="1">
    <citation type="submission" date="2023-10" db="EMBL/GenBank/DDBJ databases">
        <title>Marimonas sp. nov. isolated from tidal mud flat.</title>
        <authorList>
            <person name="Jaincy N.J."/>
            <person name="Srinivasan S."/>
            <person name="Lee S.-S."/>
        </authorList>
    </citation>
    <scope>NUCLEOTIDE SEQUENCE [LARGE SCALE GENOMIC DNA]</scope>
    <source>
        <strain evidence="5 6">MJ-SS3</strain>
    </source>
</reference>
<evidence type="ECO:0000256" key="1">
    <source>
        <dbReference type="ARBA" id="ARBA00023110"/>
    </source>
</evidence>
<dbReference type="PRINTS" id="PR00153">
    <property type="entry name" value="CSAPPISMRASE"/>
</dbReference>
<name>A0ABU3U4C4_9FLAO</name>
<dbReference type="Proteomes" id="UP001268651">
    <property type="component" value="Unassembled WGS sequence"/>
</dbReference>
<dbReference type="InterPro" id="IPR029000">
    <property type="entry name" value="Cyclophilin-like_dom_sf"/>
</dbReference>
<comment type="catalytic activity">
    <reaction evidence="3">
        <text>[protein]-peptidylproline (omega=180) = [protein]-peptidylproline (omega=0)</text>
        <dbReference type="Rhea" id="RHEA:16237"/>
        <dbReference type="Rhea" id="RHEA-COMP:10747"/>
        <dbReference type="Rhea" id="RHEA-COMP:10748"/>
        <dbReference type="ChEBI" id="CHEBI:83833"/>
        <dbReference type="ChEBI" id="CHEBI:83834"/>
        <dbReference type="EC" id="5.2.1.8"/>
    </reaction>
</comment>
<dbReference type="EC" id="5.2.1.8" evidence="3"/>
<dbReference type="InterPro" id="IPR002130">
    <property type="entry name" value="Cyclophilin-type_PPIase_dom"/>
</dbReference>
<dbReference type="GO" id="GO:0003755">
    <property type="term" value="F:peptidyl-prolyl cis-trans isomerase activity"/>
    <property type="evidence" value="ECO:0007669"/>
    <property type="project" value="UniProtKB-EC"/>
</dbReference>
<dbReference type="Pfam" id="PF00160">
    <property type="entry name" value="Pro_isomerase"/>
    <property type="match status" value="1"/>
</dbReference>
<keyword evidence="2 3" id="KW-0413">Isomerase</keyword>
<dbReference type="PROSITE" id="PS50072">
    <property type="entry name" value="CSA_PPIASE_2"/>
    <property type="match status" value="1"/>
</dbReference>
<evidence type="ECO:0000259" key="4">
    <source>
        <dbReference type="PROSITE" id="PS50072"/>
    </source>
</evidence>
<accession>A0ABU3U4C4</accession>
<dbReference type="InterPro" id="IPR044666">
    <property type="entry name" value="Cyclophilin_A-like"/>
</dbReference>
<comment type="caution">
    <text evidence="5">The sequence shown here is derived from an EMBL/GenBank/DDBJ whole genome shotgun (WGS) entry which is preliminary data.</text>
</comment>
<feature type="domain" description="PPIase cyclophilin-type" evidence="4">
    <location>
        <begin position="46"/>
        <end position="204"/>
    </location>
</feature>
<sequence length="204" mass="23154">MIKSFRNFQKLIIIKNHFKLIILFVFSLYFSCSQPTINCEIKSSKGNIIIELYPEKAPITVANFLNYVDHGLYNNSSFFRVCTPQNEADREIKIEVIQGGNIDETKSFAPIKIETTEQTGIKHLNGTVSMARLGPDTATSQFFICINDQPELDYQGKRNPDGQGFAAFGQVIEGMDVVLKIQKQKDEGQYLVKPIVIKSIKRIR</sequence>
<dbReference type="CDD" id="cd00317">
    <property type="entry name" value="cyclophilin"/>
    <property type="match status" value="1"/>
</dbReference>
<dbReference type="EMBL" id="JAWHTF010000001">
    <property type="protein sequence ID" value="MDU8885259.1"/>
    <property type="molecule type" value="Genomic_DNA"/>
</dbReference>
<dbReference type="SUPFAM" id="SSF50891">
    <property type="entry name" value="Cyclophilin-like"/>
    <property type="match status" value="1"/>
</dbReference>
<dbReference type="Gene3D" id="2.40.100.10">
    <property type="entry name" value="Cyclophilin-like"/>
    <property type="match status" value="1"/>
</dbReference>
<keyword evidence="6" id="KW-1185">Reference proteome</keyword>
<comment type="similarity">
    <text evidence="3">Belongs to the cyclophilin-type PPIase family.</text>
</comment>